<keyword evidence="2" id="KW-0472">Membrane</keyword>
<evidence type="ECO:0000256" key="1">
    <source>
        <dbReference type="SAM" id="MobiDB-lite"/>
    </source>
</evidence>
<evidence type="ECO:0000313" key="4">
    <source>
        <dbReference type="Proteomes" id="UP000266906"/>
    </source>
</evidence>
<organism evidence="3 4">
    <name type="scientific">Kitasatospora cineracea</name>
    <dbReference type="NCBI Taxonomy" id="88074"/>
    <lineage>
        <taxon>Bacteria</taxon>
        <taxon>Bacillati</taxon>
        <taxon>Actinomycetota</taxon>
        <taxon>Actinomycetes</taxon>
        <taxon>Kitasatosporales</taxon>
        <taxon>Streptomycetaceae</taxon>
        <taxon>Kitasatospora</taxon>
    </lineage>
</organism>
<feature type="region of interest" description="Disordered" evidence="1">
    <location>
        <begin position="92"/>
        <end position="121"/>
    </location>
</feature>
<reference evidence="3 4" key="1">
    <citation type="submission" date="2018-11" db="EMBL/GenBank/DDBJ databases">
        <title>Sequencing the genomes of 1000 actinobacteria strains.</title>
        <authorList>
            <person name="Klenk H.-P."/>
        </authorList>
    </citation>
    <scope>NUCLEOTIDE SEQUENCE [LARGE SCALE GENOMIC DNA]</scope>
    <source>
        <strain evidence="3 4">DSM 44781</strain>
    </source>
</reference>
<name>A0A3N4RXF3_9ACTN</name>
<comment type="caution">
    <text evidence="3">The sequence shown here is derived from an EMBL/GenBank/DDBJ whole genome shotgun (WGS) entry which is preliminary data.</text>
</comment>
<keyword evidence="4" id="KW-1185">Reference proteome</keyword>
<evidence type="ECO:0000256" key="2">
    <source>
        <dbReference type="SAM" id="Phobius"/>
    </source>
</evidence>
<proteinExistence type="predicted"/>
<dbReference type="AlphaFoldDB" id="A0A3N4RXF3"/>
<dbReference type="Proteomes" id="UP000266906">
    <property type="component" value="Unassembled WGS sequence"/>
</dbReference>
<keyword evidence="2" id="KW-1133">Transmembrane helix</keyword>
<sequence>MPSPSEEDFARALRAGAELAPAVPVDEFALRAEHRGRRRVLRRRAGIASAVALVVAAGFVPALLPEHRGTAPVSPPPRVDGAFMLDTLTGLLPPDGTVSDGQGTGTAQRGPGQPPQAYLDYTDSRGNKVQLALTVDVVAAPVTRDAQRLLCYEPVLPGDATCDPATRPDGSALLTTSYGSPGSDEFDLNVVHTLSNGRQVQVQERAADRSARQLPLDADALTAVVAAPQWQRVFDSLGTAPTRPPARPAPAGDRMLAALTPLLDGVHLDTGRTATDLPGRIRVDVSADGRTSTLLLTVTPGWRRSYPADPATSFSTLHTIGSFDRRPDGTMVNTTPLGSTQSPSSGGYLADALLPDGTRVGIRLWNATTGRAGAQPGAPVLTLDQLSALVTAHVWSTI</sequence>
<accession>A0A3N4RXF3</accession>
<dbReference type="RefSeq" id="WP_123820513.1">
    <property type="nucleotide sequence ID" value="NZ_RKQG01000002.1"/>
</dbReference>
<feature type="transmembrane region" description="Helical" evidence="2">
    <location>
        <begin position="45"/>
        <end position="64"/>
    </location>
</feature>
<keyword evidence="2" id="KW-0812">Transmembrane</keyword>
<dbReference type="EMBL" id="RKQG01000002">
    <property type="protein sequence ID" value="RPE28764.1"/>
    <property type="molecule type" value="Genomic_DNA"/>
</dbReference>
<protein>
    <submittedName>
        <fullName evidence="3">Uncharacterized protein</fullName>
    </submittedName>
</protein>
<gene>
    <name evidence="3" type="ORF">EDD38_5907</name>
</gene>
<evidence type="ECO:0000313" key="3">
    <source>
        <dbReference type="EMBL" id="RPE28764.1"/>
    </source>
</evidence>